<dbReference type="AlphaFoldDB" id="A0A9P4XNY5"/>
<accession>A0A9P4XNY5</accession>
<evidence type="ECO:0000313" key="2">
    <source>
        <dbReference type="EMBL" id="KAF3075950.1"/>
    </source>
</evidence>
<dbReference type="Proteomes" id="UP000801864">
    <property type="component" value="Unassembled WGS sequence"/>
</dbReference>
<evidence type="ECO:0000313" key="3">
    <source>
        <dbReference type="Proteomes" id="UP000801864"/>
    </source>
</evidence>
<reference evidence="2 3" key="1">
    <citation type="submission" date="2018-06" db="EMBL/GenBank/DDBJ databases">
        <title>Genome analysis of cellulolytic fungus Trichoderma lentiforme CFAM-422.</title>
        <authorList>
            <person name="Steindorff A.S."/>
            <person name="Formighieri E.F."/>
            <person name="Midorikawa G.E.O."/>
            <person name="Tamietti M.S."/>
            <person name="Ramos E.Z."/>
            <person name="Silva A.S."/>
            <person name="Bon E.P.S."/>
            <person name="Mendes T.D."/>
            <person name="Damaso M.C.T."/>
            <person name="Favaro L.C.L."/>
        </authorList>
    </citation>
    <scope>NUCLEOTIDE SEQUENCE [LARGE SCALE GENOMIC DNA]</scope>
    <source>
        <strain evidence="2 3">CFAM-422</strain>
    </source>
</reference>
<feature type="region of interest" description="Disordered" evidence="1">
    <location>
        <begin position="83"/>
        <end position="163"/>
    </location>
</feature>
<keyword evidence="3" id="KW-1185">Reference proteome</keyword>
<comment type="caution">
    <text evidence="2">The sequence shown here is derived from an EMBL/GenBank/DDBJ whole genome shotgun (WGS) entry which is preliminary data.</text>
</comment>
<protein>
    <submittedName>
        <fullName evidence="2">Uncharacterized protein</fullName>
    </submittedName>
</protein>
<gene>
    <name evidence="2" type="ORF">CFAM422_001469</name>
</gene>
<proteinExistence type="predicted"/>
<sequence>MHQYKGGLGGSAHPRRTLGICCPVMPEALLCSSLCSALLSALLCLASSIDFPSSCPDSLLIPLPKVRVDSRVGIRFNYATASSPECSTPVNRGVAAGDAGPHPAREEGGGWTGIEALGLEGNDMMEPEREAPLRSKTPARNRVGASPNALGNELCPDRQSPRK</sequence>
<name>A0A9P4XNY5_9HYPO</name>
<dbReference type="EMBL" id="QLNT01000002">
    <property type="protein sequence ID" value="KAF3075950.1"/>
    <property type="molecule type" value="Genomic_DNA"/>
</dbReference>
<evidence type="ECO:0000256" key="1">
    <source>
        <dbReference type="SAM" id="MobiDB-lite"/>
    </source>
</evidence>
<organism evidence="2 3">
    <name type="scientific">Trichoderma lentiforme</name>
    <dbReference type="NCBI Taxonomy" id="1567552"/>
    <lineage>
        <taxon>Eukaryota</taxon>
        <taxon>Fungi</taxon>
        <taxon>Dikarya</taxon>
        <taxon>Ascomycota</taxon>
        <taxon>Pezizomycotina</taxon>
        <taxon>Sordariomycetes</taxon>
        <taxon>Hypocreomycetidae</taxon>
        <taxon>Hypocreales</taxon>
        <taxon>Hypocreaceae</taxon>
        <taxon>Trichoderma</taxon>
    </lineage>
</organism>